<evidence type="ECO:0008006" key="3">
    <source>
        <dbReference type="Google" id="ProtNLM"/>
    </source>
</evidence>
<reference evidence="1 2" key="1">
    <citation type="submission" date="2024-04" db="EMBL/GenBank/DDBJ databases">
        <title>Tritrichomonas musculus Genome.</title>
        <authorList>
            <person name="Alves-Ferreira E."/>
            <person name="Grigg M."/>
            <person name="Lorenzi H."/>
            <person name="Galac M."/>
        </authorList>
    </citation>
    <scope>NUCLEOTIDE SEQUENCE [LARGE SCALE GENOMIC DNA]</scope>
    <source>
        <strain evidence="1 2">EAF2021</strain>
    </source>
</reference>
<dbReference type="Proteomes" id="UP001470230">
    <property type="component" value="Unassembled WGS sequence"/>
</dbReference>
<organism evidence="1 2">
    <name type="scientific">Tritrichomonas musculus</name>
    <dbReference type="NCBI Taxonomy" id="1915356"/>
    <lineage>
        <taxon>Eukaryota</taxon>
        <taxon>Metamonada</taxon>
        <taxon>Parabasalia</taxon>
        <taxon>Tritrichomonadida</taxon>
        <taxon>Tritrichomonadidae</taxon>
        <taxon>Tritrichomonas</taxon>
    </lineage>
</organism>
<evidence type="ECO:0000313" key="2">
    <source>
        <dbReference type="Proteomes" id="UP001470230"/>
    </source>
</evidence>
<evidence type="ECO:0000313" key="1">
    <source>
        <dbReference type="EMBL" id="KAK8845985.1"/>
    </source>
</evidence>
<gene>
    <name evidence="1" type="ORF">M9Y10_020923</name>
</gene>
<accession>A0ABR2HG14</accession>
<sequence>MIFSRKLNPFEKSCLTSDEFILFSLEVENPTFIPSIVNNLKKAIYAFNYKIQGDELIYTPGEIEVHSLPKHIKTCQTSSLYCDEHLLNKYSNGLAAIAANDRIITVTVSHMLYDGGFFVDLYNHLFDDPNHSYYFQSDPERFVTYKLRDMFTEELKRKNLNFLYQQHLSNYKSLQSIPFSATIDADAAGNPRCVSHICNIPAKDLHFSKSKMSLSDMYWTMLPLTCMAFNDSGIEDLGILTCVDMRKFYGSQKVNRLVGLNFIELFLSIGGVDPKMTVRQVGQMFRNKFNEMRNDGTFYGALLNMDNGYPSIKNRLLAEISNVGRFEAKKPISDVFIQQSLNSKDAEWIAGFSSFSRDVHGENTVTIRLERAQTALNNLDGEIMTQSFVHSMRDIPPDVSILKAYDEIRSFQNKVRQSKA</sequence>
<keyword evidence="2" id="KW-1185">Reference proteome</keyword>
<name>A0ABR2HG14_9EUKA</name>
<comment type="caution">
    <text evidence="1">The sequence shown here is derived from an EMBL/GenBank/DDBJ whole genome shotgun (WGS) entry which is preliminary data.</text>
</comment>
<dbReference type="EMBL" id="JAPFFF010000030">
    <property type="protein sequence ID" value="KAK8845985.1"/>
    <property type="molecule type" value="Genomic_DNA"/>
</dbReference>
<protein>
    <recommendedName>
        <fullName evidence="3">Condensation domain-containing protein</fullName>
    </recommendedName>
</protein>
<proteinExistence type="predicted"/>